<comment type="caution">
    <text evidence="1">The sequence shown here is derived from an EMBL/GenBank/DDBJ whole genome shotgun (WGS) entry which is preliminary data.</text>
</comment>
<proteinExistence type="predicted"/>
<accession>A0A7C4F7Y4</accession>
<reference evidence="1" key="1">
    <citation type="journal article" date="2020" name="mSystems">
        <title>Genome- and Community-Level Interaction Insights into Carbon Utilization and Element Cycling Functions of Hydrothermarchaeota in Hydrothermal Sediment.</title>
        <authorList>
            <person name="Zhou Z."/>
            <person name="Liu Y."/>
            <person name="Xu W."/>
            <person name="Pan J."/>
            <person name="Luo Z.H."/>
            <person name="Li M."/>
        </authorList>
    </citation>
    <scope>NUCLEOTIDE SEQUENCE [LARGE SCALE GENOMIC DNA]</scope>
    <source>
        <strain evidence="1">SpSt-735</strain>
    </source>
</reference>
<name>A0A7C4F7Y4_THEPE</name>
<sequence>MRVRSLRGVGVYFVNKDEEVALLDLQVAGLAHVHPRGDYSHYFEQLYETLREVAPLSRGERLRRLVLRLRSSVRSRRAGPLVLALALMSGRRVICVALGSATHGVLFAVDERLRSAGWQRAFYVEVRPTKVHHAVR</sequence>
<evidence type="ECO:0000313" key="1">
    <source>
        <dbReference type="EMBL" id="HGI42864.1"/>
    </source>
</evidence>
<dbReference type="AlphaFoldDB" id="A0A7C4F7Y4"/>
<organism evidence="1">
    <name type="scientific">Thermofilum pendens</name>
    <dbReference type="NCBI Taxonomy" id="2269"/>
    <lineage>
        <taxon>Archaea</taxon>
        <taxon>Thermoproteota</taxon>
        <taxon>Thermoprotei</taxon>
        <taxon>Thermofilales</taxon>
        <taxon>Thermofilaceae</taxon>
        <taxon>Thermofilum</taxon>
    </lineage>
</organism>
<gene>
    <name evidence="1" type="ORF">ENV17_00550</name>
</gene>
<dbReference type="EMBL" id="DTFI01000015">
    <property type="protein sequence ID" value="HGI42864.1"/>
    <property type="molecule type" value="Genomic_DNA"/>
</dbReference>
<protein>
    <submittedName>
        <fullName evidence="1">Uncharacterized protein</fullName>
    </submittedName>
</protein>